<dbReference type="AlphaFoldDB" id="A0A7C9VBI4"/>
<comment type="similarity">
    <text evidence="1">Belongs to the AB hydrolase superfamily.</text>
</comment>
<keyword evidence="3" id="KW-0378">Hydrolase</keyword>
<keyword evidence="4" id="KW-1185">Reference proteome</keyword>
<accession>A0A7C9VBI4</accession>
<organism evidence="3 4">
    <name type="scientific">Mesorhizobium zhangyense</name>
    <dbReference type="NCBI Taxonomy" id="1776730"/>
    <lineage>
        <taxon>Bacteria</taxon>
        <taxon>Pseudomonadati</taxon>
        <taxon>Pseudomonadota</taxon>
        <taxon>Alphaproteobacteria</taxon>
        <taxon>Hyphomicrobiales</taxon>
        <taxon>Phyllobacteriaceae</taxon>
        <taxon>Mesorhizobium</taxon>
    </lineage>
</organism>
<dbReference type="Proteomes" id="UP000481252">
    <property type="component" value="Unassembled WGS sequence"/>
</dbReference>
<protein>
    <submittedName>
        <fullName evidence="3">Alpha/beta fold hydrolase</fullName>
    </submittedName>
</protein>
<gene>
    <name evidence="3" type="ORF">G6N74_08650</name>
</gene>
<evidence type="ECO:0000256" key="1">
    <source>
        <dbReference type="ARBA" id="ARBA00008645"/>
    </source>
</evidence>
<name>A0A7C9VBI4_9HYPH</name>
<dbReference type="EMBL" id="JAAKZG010000003">
    <property type="protein sequence ID" value="NGN41132.1"/>
    <property type="molecule type" value="Genomic_DNA"/>
</dbReference>
<evidence type="ECO:0000259" key="2">
    <source>
        <dbReference type="Pfam" id="PF00561"/>
    </source>
</evidence>
<dbReference type="SUPFAM" id="SSF53474">
    <property type="entry name" value="alpha/beta-Hydrolases"/>
    <property type="match status" value="1"/>
</dbReference>
<proteinExistence type="inferred from homology"/>
<dbReference type="InterPro" id="IPR000073">
    <property type="entry name" value="AB_hydrolase_1"/>
</dbReference>
<reference evidence="3 4" key="1">
    <citation type="submission" date="2020-02" db="EMBL/GenBank/DDBJ databases">
        <title>Genome sequence of the type strain CGMCC 1.15528 of Mesorhizobium zhangyense.</title>
        <authorList>
            <person name="Gao J."/>
            <person name="Sun J."/>
        </authorList>
    </citation>
    <scope>NUCLEOTIDE SEQUENCE [LARGE SCALE GENOMIC DNA]</scope>
    <source>
        <strain evidence="3 4">CGMCC 1.15528</strain>
    </source>
</reference>
<dbReference type="RefSeq" id="WP_165116348.1">
    <property type="nucleotide sequence ID" value="NZ_JAAKZG010000003.1"/>
</dbReference>
<dbReference type="GO" id="GO:0016787">
    <property type="term" value="F:hydrolase activity"/>
    <property type="evidence" value="ECO:0007669"/>
    <property type="project" value="UniProtKB-KW"/>
</dbReference>
<comment type="caution">
    <text evidence="3">The sequence shown here is derived from an EMBL/GenBank/DDBJ whole genome shotgun (WGS) entry which is preliminary data.</text>
</comment>
<evidence type="ECO:0000313" key="4">
    <source>
        <dbReference type="Proteomes" id="UP000481252"/>
    </source>
</evidence>
<sequence length="266" mass="28671">MGGPLIMEGTFVRDGVALNYRIDKADPAAPWLVFGNSLMTDLSIWDEQVAALASAWNILRYDQRGHGQSGVPVAALDIPTLAEDLLALIDFVGIERCTYVGLSMGVPTGLAAFGTRPELFERLVLVDGQARSAATGLAFWEERIAFAREHGMAALAEQTMKRWLRPKRYDSQQAERLQDMIAATQLEGFVACASALREYDQSAVLPQLDIPVRLIAGAEDGAMPATMKAIAGQIADAAFEALPDAGHVPNFEKPAEFNAALAAALR</sequence>
<dbReference type="InterPro" id="IPR029058">
    <property type="entry name" value="AB_hydrolase_fold"/>
</dbReference>
<evidence type="ECO:0000313" key="3">
    <source>
        <dbReference type="EMBL" id="NGN41132.1"/>
    </source>
</evidence>
<dbReference type="Gene3D" id="3.40.50.1820">
    <property type="entry name" value="alpha/beta hydrolase"/>
    <property type="match status" value="1"/>
</dbReference>
<dbReference type="PANTHER" id="PTHR43039">
    <property type="entry name" value="ESTERASE-RELATED"/>
    <property type="match status" value="1"/>
</dbReference>
<feature type="domain" description="AB hydrolase-1" evidence="2">
    <location>
        <begin position="31"/>
        <end position="254"/>
    </location>
</feature>
<dbReference type="Pfam" id="PF00561">
    <property type="entry name" value="Abhydrolase_1"/>
    <property type="match status" value="1"/>
</dbReference>